<reference evidence="8 9" key="2">
    <citation type="journal article" date="2015" name="MBio">
        <title>Genome-Resolved Metagenomic Analysis Reveals Roles for Candidate Phyla and Other Microbial Community Members in Biogeochemical Transformations in Oil Reservoirs.</title>
        <authorList>
            <person name="Hu P."/>
            <person name="Tom L."/>
            <person name="Singh A."/>
            <person name="Thomas B.C."/>
            <person name="Baker B.J."/>
            <person name="Piceno Y.M."/>
            <person name="Andersen G.L."/>
            <person name="Banfield J.F."/>
        </authorList>
    </citation>
    <scope>NUCLEOTIDE SEQUENCE [LARGE SCALE GENOMIC DNA]</scope>
</reference>
<evidence type="ECO:0000256" key="3">
    <source>
        <dbReference type="RuleBase" id="RU003939"/>
    </source>
</evidence>
<dbReference type="EMBL" id="DSBT01000133">
    <property type="protein sequence ID" value="HDP77530.1"/>
    <property type="molecule type" value="Genomic_DNA"/>
</dbReference>
<dbReference type="SMART" id="SM00411">
    <property type="entry name" value="BHL"/>
    <property type="match status" value="1"/>
</dbReference>
<feature type="compositionally biased region" description="Basic residues" evidence="4">
    <location>
        <begin position="57"/>
        <end position="67"/>
    </location>
</feature>
<dbReference type="InterPro" id="IPR010992">
    <property type="entry name" value="IHF-like_DNA-bd_dom_sf"/>
</dbReference>
<dbReference type="Proteomes" id="UP000054260">
    <property type="component" value="Unassembled WGS sequence"/>
</dbReference>
<dbReference type="GO" id="GO:0030261">
    <property type="term" value="P:chromosome condensation"/>
    <property type="evidence" value="ECO:0007669"/>
    <property type="project" value="UniProtKB-KW"/>
</dbReference>
<reference evidence="6" key="1">
    <citation type="journal article" date="2015" name="MBio">
        <title>Genome-resolved metagenomic analysis reveals roles for candidate phyla and other microbial community members in biogeochemical transformations in oil reservoirs.</title>
        <authorList>
            <person name="Hu P."/>
            <person name="Tom L."/>
            <person name="Singh A."/>
            <person name="Thomas B.C."/>
            <person name="Baker B.J."/>
            <person name="Piceno Y.M."/>
            <person name="Andersen G.L."/>
            <person name="Banfield J.F."/>
        </authorList>
    </citation>
    <scope>NUCLEOTIDE SEQUENCE [LARGE SCALE GENOMIC DNA]</scope>
    <source>
        <strain evidence="6">46_47</strain>
        <strain evidence="7">46_70</strain>
    </source>
</reference>
<dbReference type="SUPFAM" id="SSF47729">
    <property type="entry name" value="IHF-like DNA-binding proteins"/>
    <property type="match status" value="1"/>
</dbReference>
<dbReference type="PRINTS" id="PR01727">
    <property type="entry name" value="DNABINDINGHU"/>
</dbReference>
<protein>
    <submittedName>
        <fullName evidence="6">Bacterial nucleoid DNA-binding protein</fullName>
    </submittedName>
    <submittedName>
        <fullName evidence="5">HU family DNA-binding protein</fullName>
    </submittedName>
</protein>
<dbReference type="AlphaFoldDB" id="A0A101GXB6"/>
<dbReference type="EMBL" id="LGGW01000109">
    <property type="protein sequence ID" value="KUK89207.1"/>
    <property type="molecule type" value="Genomic_DNA"/>
</dbReference>
<evidence type="ECO:0000256" key="2">
    <source>
        <dbReference type="ARBA" id="ARBA00023125"/>
    </source>
</evidence>
<evidence type="ECO:0000256" key="4">
    <source>
        <dbReference type="SAM" id="MobiDB-lite"/>
    </source>
</evidence>
<dbReference type="Proteomes" id="UP000886198">
    <property type="component" value="Unassembled WGS sequence"/>
</dbReference>
<evidence type="ECO:0000313" key="6">
    <source>
        <dbReference type="EMBL" id="KUK66223.1"/>
    </source>
</evidence>
<dbReference type="InterPro" id="IPR000119">
    <property type="entry name" value="Hist_DNA-bd"/>
</dbReference>
<dbReference type="PROSITE" id="PS00045">
    <property type="entry name" value="HISTONE_LIKE"/>
    <property type="match status" value="1"/>
</dbReference>
<comment type="similarity">
    <text evidence="3">Belongs to the bacterial histone-like protein family.</text>
</comment>
<evidence type="ECO:0000313" key="5">
    <source>
        <dbReference type="EMBL" id="HDP77530.1"/>
    </source>
</evidence>
<gene>
    <name evidence="5" type="ORF">ENN47_04945</name>
    <name evidence="6" type="ORF">XD86_1273</name>
    <name evidence="7" type="ORF">XE02_1124</name>
</gene>
<keyword evidence="2 6" id="KW-0238">DNA-binding</keyword>
<dbReference type="GO" id="GO:0005829">
    <property type="term" value="C:cytosol"/>
    <property type="evidence" value="ECO:0007669"/>
    <property type="project" value="TreeGrafter"/>
</dbReference>
<evidence type="ECO:0000313" key="8">
    <source>
        <dbReference type="Proteomes" id="UP000054260"/>
    </source>
</evidence>
<dbReference type="PANTHER" id="PTHR33175:SF3">
    <property type="entry name" value="DNA-BINDING PROTEIN HU-BETA"/>
    <property type="match status" value="1"/>
</dbReference>
<evidence type="ECO:0000256" key="1">
    <source>
        <dbReference type="ARBA" id="ARBA00023067"/>
    </source>
</evidence>
<dbReference type="PANTHER" id="PTHR33175">
    <property type="entry name" value="DNA-BINDING PROTEIN HU"/>
    <property type="match status" value="1"/>
</dbReference>
<dbReference type="CDD" id="cd13831">
    <property type="entry name" value="HU"/>
    <property type="match status" value="1"/>
</dbReference>
<reference evidence="5" key="3">
    <citation type="journal article" date="2020" name="mSystems">
        <title>Genome- and Community-Level Interaction Insights into Carbon Utilization and Element Cycling Functions of Hydrothermarchaeota in Hydrothermal Sediment.</title>
        <authorList>
            <person name="Zhou Z."/>
            <person name="Liu Y."/>
            <person name="Xu W."/>
            <person name="Pan J."/>
            <person name="Luo Z.H."/>
            <person name="Li M."/>
        </authorList>
    </citation>
    <scope>NUCLEOTIDE SEQUENCE [LARGE SCALE GENOMIC DNA]</scope>
    <source>
        <strain evidence="5">SpSt-1179</strain>
    </source>
</reference>
<dbReference type="Pfam" id="PF00216">
    <property type="entry name" value="Bac_DNA_binding"/>
    <property type="match status" value="1"/>
</dbReference>
<dbReference type="PATRIC" id="fig|1236046.5.peg.950"/>
<comment type="caution">
    <text evidence="6">The sequence shown here is derived from an EMBL/GenBank/DDBJ whole genome shotgun (WGS) entry which is preliminary data.</text>
</comment>
<dbReference type="Gene3D" id="4.10.520.10">
    <property type="entry name" value="IHF-like DNA-binding proteins"/>
    <property type="match status" value="1"/>
</dbReference>
<dbReference type="GO" id="GO:0030527">
    <property type="term" value="F:structural constituent of chromatin"/>
    <property type="evidence" value="ECO:0007669"/>
    <property type="project" value="InterPro"/>
</dbReference>
<dbReference type="InterPro" id="IPR020816">
    <property type="entry name" value="Histone-like_DNA-bd_CS"/>
</dbReference>
<sequence length="90" mass="9818">MNKKELIAEIAEKTGVTKKDAGKTLDTVIEIIEKTLSKGDVVRLVGFGTFMVASRKARKGVNPRTKKPITIPGGKVPKFVPGKELKEKVK</sequence>
<dbReference type="Proteomes" id="UP000055014">
    <property type="component" value="Unassembled WGS sequence"/>
</dbReference>
<evidence type="ECO:0000313" key="7">
    <source>
        <dbReference type="EMBL" id="KUK89207.1"/>
    </source>
</evidence>
<feature type="region of interest" description="Disordered" evidence="4">
    <location>
        <begin position="57"/>
        <end position="90"/>
    </location>
</feature>
<dbReference type="GO" id="GO:0003677">
    <property type="term" value="F:DNA binding"/>
    <property type="evidence" value="ECO:0007669"/>
    <property type="project" value="UniProtKB-KW"/>
</dbReference>
<evidence type="ECO:0000313" key="9">
    <source>
        <dbReference type="Proteomes" id="UP000055014"/>
    </source>
</evidence>
<proteinExistence type="inferred from homology"/>
<organism evidence="6 8">
    <name type="scientific">Mesotoga infera</name>
    <dbReference type="NCBI Taxonomy" id="1236046"/>
    <lineage>
        <taxon>Bacteria</taxon>
        <taxon>Thermotogati</taxon>
        <taxon>Thermotogota</taxon>
        <taxon>Thermotogae</taxon>
        <taxon>Kosmotogales</taxon>
        <taxon>Kosmotogaceae</taxon>
        <taxon>Mesotoga</taxon>
    </lineage>
</organism>
<name>A0A101GXB6_9BACT</name>
<feature type="compositionally biased region" description="Basic and acidic residues" evidence="4">
    <location>
        <begin position="81"/>
        <end position="90"/>
    </location>
</feature>
<keyword evidence="1" id="KW-0226">DNA condensation</keyword>
<dbReference type="EMBL" id="LGGH01000235">
    <property type="protein sequence ID" value="KUK66223.1"/>
    <property type="molecule type" value="Genomic_DNA"/>
</dbReference>
<accession>A0A101GXB6</accession>